<dbReference type="InterPro" id="IPR007452">
    <property type="entry name" value="TamB_C"/>
</dbReference>
<dbReference type="PANTHER" id="PTHR36985">
    <property type="entry name" value="TRANSLOCATION AND ASSEMBLY MODULE SUBUNIT TAMB"/>
    <property type="match status" value="1"/>
</dbReference>
<evidence type="ECO:0000259" key="5">
    <source>
        <dbReference type="Pfam" id="PF04357"/>
    </source>
</evidence>
<dbReference type="EMBL" id="BMXG01000026">
    <property type="protein sequence ID" value="GHC11662.1"/>
    <property type="molecule type" value="Genomic_DNA"/>
</dbReference>
<keyword evidence="3" id="KW-1133">Transmembrane helix</keyword>
<feature type="domain" description="Translocation and assembly module TamB C-terminal" evidence="5">
    <location>
        <begin position="923"/>
        <end position="1157"/>
    </location>
</feature>
<protein>
    <recommendedName>
        <fullName evidence="5">Translocation and assembly module TamB C-terminal domain-containing protein</fullName>
    </recommendedName>
</protein>
<dbReference type="GO" id="GO:0009306">
    <property type="term" value="P:protein secretion"/>
    <property type="evidence" value="ECO:0007669"/>
    <property type="project" value="InterPro"/>
</dbReference>
<accession>A0A8J3GE53</accession>
<dbReference type="GO" id="GO:0097347">
    <property type="term" value="C:TAM protein secretion complex"/>
    <property type="evidence" value="ECO:0007669"/>
    <property type="project" value="TreeGrafter"/>
</dbReference>
<evidence type="ECO:0000256" key="3">
    <source>
        <dbReference type="ARBA" id="ARBA00022989"/>
    </source>
</evidence>
<dbReference type="PANTHER" id="PTHR36985:SF1">
    <property type="entry name" value="TRANSLOCATION AND ASSEMBLY MODULE SUBUNIT TAMB"/>
    <property type="match status" value="1"/>
</dbReference>
<keyword evidence="7" id="KW-1185">Reference proteome</keyword>
<dbReference type="Proteomes" id="UP000642829">
    <property type="component" value="Unassembled WGS sequence"/>
</dbReference>
<dbReference type="GO" id="GO:0005886">
    <property type="term" value="C:plasma membrane"/>
    <property type="evidence" value="ECO:0007669"/>
    <property type="project" value="InterPro"/>
</dbReference>
<comment type="caution">
    <text evidence="6">The sequence shown here is derived from an EMBL/GenBank/DDBJ whole genome shotgun (WGS) entry which is preliminary data.</text>
</comment>
<dbReference type="AlphaFoldDB" id="A0A8J3GE53"/>
<comment type="subcellular location">
    <subcellularLocation>
        <location evidence="1">Membrane</location>
        <topology evidence="1">Single-pass membrane protein</topology>
    </subcellularLocation>
</comment>
<keyword evidence="4" id="KW-0472">Membrane</keyword>
<evidence type="ECO:0000313" key="7">
    <source>
        <dbReference type="Proteomes" id="UP000642829"/>
    </source>
</evidence>
<sequence>MKRKFLKIFGWTLAVAGGLFLIVLATADFWAPSVIRPLLKEQGVAFDEITRVDGHYTLTKVEYAADGTEATVDELTIPTLWRLVAKKWFGSEEETRVVIDMASINITDSEPKAPKPVKSAPTSVPQQIRTILDYWSLATEWIDLVQIKDVHVDLGGEKLELTEIGLLGGEKIFAQGAGLNGQIDFRLDVDRKKEGSFSISLAEFETGVTLITEWAVSETLKLEGVISLKDQENEITFAAIWKPEGIIPASVHAQTDDFMIPTDLAEIPDYNQPEITLKADWDGAKADIILRATAKPQKADLPPLTVAIEAHGDDQIVNVEKFIAEAWSSKIELSQPLRVEINNLADLPDAELTVELNLSDIPEESLGGRLGGGVTVDHRPGEGWPLVTAKFAGNDLRYEEMTLSSLDFQAVLDWPILTVTPLNASTGEGTTLTMEAVADLEAEALTSAAINLEADGQFLEALKSLIGDLGVSFNQLKLTATASGPFDAPTHAGKVSISGLQATKGVMADFAAEWSADWMDFSALALSLRNERSGLELTGQASLGGDIREVLIKTASIDVREQPGLDLKAPFTILLKESGAVSISPMAFTSEAGGLLSLTADVDYPQKGELDFQAKDLSAVWLDLVLDEPLPFGVKLDMAEIKASWNDGPLTAVLQLDAGLYPPDQPEVEILADATLGEDRLNLTAARILQGDFKLLEAQGELPLTITPAGEELWALDASAAVDFHLYAAPDDSPIWNLLESTLEMDFIRPIMDFRVEGDMKAPTGRLDLEFDALESLGEVERKLPSVKKAEFVVELTPKQISLPTGVVFIAGQKLQIKATAPMTRATWRALIDDNEPPDWKTADVGLDFTDVPLVAFADWLPDVLRSDGDISLRATLKPGENLRGSLDIDGVKTRPLAQLGSVNDINADFRLDGKTLHVQQAEARVGGAPLNVTGIVVLDDEWQPRFDLRLQGENVPLARSPGLILRGSPNITLITDTEGVTTLGGVLVLNESFFTMDIASFQQGGGGGAAQGGSPARPPFFSIDEQPLADWRLHLDLEGDRFLRVRIPAFEGVVSADFSLRGALRDPFMFGAAELQRGIVMFPFATLRLDQGSVSISQNEPEIPKLNIVASGRAYGYDLQMRVTGTASDPVVSFTSTPSLEQSDIILMVTSGQIPQHDRSTESRLSGIGMYIGRSFLVDLGLIDPLDETLTVNVGEDVTTSGKDTINIRYKVNDSWNVVGAYDKYDAYYLDFEWTIYED</sequence>
<keyword evidence="2" id="KW-0812">Transmembrane</keyword>
<reference evidence="6" key="1">
    <citation type="journal article" date="2014" name="Int. J. Syst. Evol. Microbiol.">
        <title>Complete genome sequence of Corynebacterium casei LMG S-19264T (=DSM 44701T), isolated from a smear-ripened cheese.</title>
        <authorList>
            <consortium name="US DOE Joint Genome Institute (JGI-PGF)"/>
            <person name="Walter F."/>
            <person name="Albersmeier A."/>
            <person name="Kalinowski J."/>
            <person name="Ruckert C."/>
        </authorList>
    </citation>
    <scope>NUCLEOTIDE SEQUENCE</scope>
    <source>
        <strain evidence="6">KCTC 12870</strain>
    </source>
</reference>
<evidence type="ECO:0000256" key="1">
    <source>
        <dbReference type="ARBA" id="ARBA00004167"/>
    </source>
</evidence>
<evidence type="ECO:0000256" key="4">
    <source>
        <dbReference type="ARBA" id="ARBA00023136"/>
    </source>
</evidence>
<gene>
    <name evidence="6" type="ORF">GCM10007047_31190</name>
</gene>
<evidence type="ECO:0000313" key="6">
    <source>
        <dbReference type="EMBL" id="GHC11662.1"/>
    </source>
</evidence>
<dbReference type="Pfam" id="PF04357">
    <property type="entry name" value="TamB"/>
    <property type="match status" value="1"/>
</dbReference>
<dbReference type="RefSeq" id="WP_189516950.1">
    <property type="nucleotide sequence ID" value="NZ_BMXG01000026.1"/>
</dbReference>
<organism evidence="6 7">
    <name type="scientific">Cerasicoccus arenae</name>
    <dbReference type="NCBI Taxonomy" id="424488"/>
    <lineage>
        <taxon>Bacteria</taxon>
        <taxon>Pseudomonadati</taxon>
        <taxon>Verrucomicrobiota</taxon>
        <taxon>Opitutia</taxon>
        <taxon>Puniceicoccales</taxon>
        <taxon>Cerasicoccaceae</taxon>
        <taxon>Cerasicoccus</taxon>
    </lineage>
</organism>
<evidence type="ECO:0000256" key="2">
    <source>
        <dbReference type="ARBA" id="ARBA00022692"/>
    </source>
</evidence>
<proteinExistence type="predicted"/>
<name>A0A8J3GE53_9BACT</name>
<reference evidence="6" key="2">
    <citation type="submission" date="2020-09" db="EMBL/GenBank/DDBJ databases">
        <authorList>
            <person name="Sun Q."/>
            <person name="Kim S."/>
        </authorList>
    </citation>
    <scope>NUCLEOTIDE SEQUENCE</scope>
    <source>
        <strain evidence="6">KCTC 12870</strain>
    </source>
</reference>